<evidence type="ECO:0000313" key="1">
    <source>
        <dbReference type="EMBL" id="KFJ02835.1"/>
    </source>
</evidence>
<protein>
    <submittedName>
        <fullName evidence="1">Uncharacterized protein</fullName>
    </submittedName>
</protein>
<dbReference type="AlphaFoldDB" id="A0A087E4Y4"/>
<reference evidence="1 2" key="1">
    <citation type="submission" date="2014-03" db="EMBL/GenBank/DDBJ databases">
        <title>Genomics of Bifidobacteria.</title>
        <authorList>
            <person name="Ventura M."/>
            <person name="Milani C."/>
            <person name="Lugli G.A."/>
        </authorList>
    </citation>
    <scope>NUCLEOTIDE SEQUENCE [LARGE SCALE GENOMIC DNA]</scope>
    <source>
        <strain evidence="1 2">LMG 21395</strain>
    </source>
</reference>
<accession>A0A087E4Y4</accession>
<name>A0A087E4Y4_9BIFI</name>
<comment type="caution">
    <text evidence="1">The sequence shown here is derived from an EMBL/GenBank/DDBJ whole genome shotgun (WGS) entry which is preliminary data.</text>
</comment>
<organism evidence="1 2">
    <name type="scientific">Bifidobacterium thermacidophilum subsp. thermacidophilum</name>
    <dbReference type="NCBI Taxonomy" id="79262"/>
    <lineage>
        <taxon>Bacteria</taxon>
        <taxon>Bacillati</taxon>
        <taxon>Actinomycetota</taxon>
        <taxon>Actinomycetes</taxon>
        <taxon>Bifidobacteriales</taxon>
        <taxon>Bifidobacteriaceae</taxon>
        <taxon>Bifidobacterium</taxon>
    </lineage>
</organism>
<evidence type="ECO:0000313" key="2">
    <source>
        <dbReference type="Proteomes" id="UP000029003"/>
    </source>
</evidence>
<gene>
    <name evidence="1" type="ORF">THER5_1870</name>
</gene>
<proteinExistence type="predicted"/>
<sequence>MNGAAAHWLILARSSGSESKLSAVRFSTYLFAEGITSGLRVLGTLPCDEQVTVETDQPLLNYQTPD</sequence>
<dbReference type="EMBL" id="JGZT01000006">
    <property type="protein sequence ID" value="KFJ02835.1"/>
    <property type="molecule type" value="Genomic_DNA"/>
</dbReference>
<dbReference type="Proteomes" id="UP000029003">
    <property type="component" value="Unassembled WGS sequence"/>
</dbReference>